<organism evidence="1 2">
    <name type="scientific">Erinaceus europaeus</name>
    <name type="common">Western European hedgehog</name>
    <dbReference type="NCBI Taxonomy" id="9365"/>
    <lineage>
        <taxon>Eukaryota</taxon>
        <taxon>Metazoa</taxon>
        <taxon>Chordata</taxon>
        <taxon>Craniata</taxon>
        <taxon>Vertebrata</taxon>
        <taxon>Euteleostomi</taxon>
        <taxon>Mammalia</taxon>
        <taxon>Eutheria</taxon>
        <taxon>Laurasiatheria</taxon>
        <taxon>Eulipotyphla</taxon>
        <taxon>Erinaceidae</taxon>
        <taxon>Erinaceinae</taxon>
        <taxon>Erinaceus</taxon>
    </lineage>
</organism>
<dbReference type="PANTHER" id="PTHR28450:SF1">
    <property type="entry name" value="FANCONI ANEMIA GROUP B PROTEIN"/>
    <property type="match status" value="1"/>
</dbReference>
<protein>
    <submittedName>
        <fullName evidence="2 3">Fanconi anemia group B protein</fullName>
    </submittedName>
</protein>
<dbReference type="RefSeq" id="XP_060039004.1">
    <property type="nucleotide sequence ID" value="XM_060183021.1"/>
</dbReference>
<sequence length="848" mass="97107">MASEQAMPSKEQEWLLCYNGEVLVFQLSERNFPVKGPKQLPVLHVKKMVFDRETSTFVQKSTGFFSVKKENSTVKIMCCNCVSDFRTGIKLPCVVLQSCAKNNDFNYFLLFIHSINKFENRLSFRLSYELDELRVLNGPLLLWRHLESFYFISPQTGSVVTVTMNFSSVEWAGEIENLGMVLLGKKEGGCVQKLSKSDFEFRKTNFCIYSLESQEVLSDSYIIPPAYSSVITYVRVCTAEYVNNQLTMSLITLTGKNQLILFQNGMPKGVCQLPFEDPCAVQLMDRDEDLYFVVSFQSYDACAVRSKNFQVVAEWKTISSVLVDDFIGTGTEQVLLVFKDSLNSDCLSSFKITDLEDITYPSEPLQCNEDDLLKNKKKCLLIPPLQRRVKVGLICSQELQKHILLKEKMISKSYKALINLIQGKDDSTSAEEEEHLVTFCGEEERPVYTYFTENQPDNFQLSEQIVEKIWYRVMDDSLVVGVKTTFLQLSLNHMTLSLLMTQDHSSNFQLIKCQNKVIKLRTRSLPAQPSVPSDTTTEAKRIKLTVDSEEEQNFVCKQPSEKECVYAITAVTSLPPLLVFNNFCCIVLLKIKKRKCGYRCENDFIQCGRISFSLEDLSSGKYLVTVLKKEPIEHVEDLFALLAALHQTCFQITSPTYALNSMKTWLLDNMKCEMVKEFQEIYFCKRSGSFYGTIFNWQQRTPFQGILIVYSRNQTVLLQCLHDLISFLPIDYLIENLKFASEGCPIDHLASALDKELFTFHSVTSALGEVRSNLEQRDKSSTDKSRDVAALLGREQNFHLFREELQREKKQTWVTDQKVRGALYRDIALKLAEVQLESDLAVQRLTGS</sequence>
<dbReference type="PANTHER" id="PTHR28450">
    <property type="entry name" value="FANCONI ANEMIA GROUP B PROTEIN"/>
    <property type="match status" value="1"/>
</dbReference>
<gene>
    <name evidence="2 3 4" type="primary">FANCB</name>
</gene>
<evidence type="ECO:0000313" key="1">
    <source>
        <dbReference type="Proteomes" id="UP001652624"/>
    </source>
</evidence>
<evidence type="ECO:0000313" key="2">
    <source>
        <dbReference type="RefSeq" id="XP_060039003.1"/>
    </source>
</evidence>
<dbReference type="RefSeq" id="XP_060039003.1">
    <property type="nucleotide sequence ID" value="XM_060183020.1"/>
</dbReference>
<dbReference type="InterPro" id="IPR033333">
    <property type="entry name" value="FANCB"/>
</dbReference>
<evidence type="ECO:0000313" key="4">
    <source>
        <dbReference type="RefSeq" id="XP_060039005.1"/>
    </source>
</evidence>
<proteinExistence type="predicted"/>
<reference evidence="2 3" key="1">
    <citation type="submission" date="2025-05" db="UniProtKB">
        <authorList>
            <consortium name="RefSeq"/>
        </authorList>
    </citation>
    <scope>IDENTIFICATION</scope>
</reference>
<dbReference type="GeneID" id="103108548"/>
<accession>A0ABM3WR08</accession>
<dbReference type="RefSeq" id="XP_060039005.1">
    <property type="nucleotide sequence ID" value="XM_060183022.1"/>
</dbReference>
<keyword evidence="1" id="KW-1185">Reference proteome</keyword>
<evidence type="ECO:0000313" key="3">
    <source>
        <dbReference type="RefSeq" id="XP_060039004.1"/>
    </source>
</evidence>
<dbReference type="Proteomes" id="UP001652624">
    <property type="component" value="Chromosome X"/>
</dbReference>
<name>A0ABM3WR08_ERIEU</name>